<organism evidence="1 2">
    <name type="scientific">Sphingobacterium hotanense</name>
    <dbReference type="NCBI Taxonomy" id="649196"/>
    <lineage>
        <taxon>Bacteria</taxon>
        <taxon>Pseudomonadati</taxon>
        <taxon>Bacteroidota</taxon>
        <taxon>Sphingobacteriia</taxon>
        <taxon>Sphingobacteriales</taxon>
        <taxon>Sphingobacteriaceae</taxon>
        <taxon>Sphingobacterium</taxon>
    </lineage>
</organism>
<sequence length="95" mass="11457">MTINETKKIVSSYFEKNTTCIECKSDKKLIVNSNKYRIRPDDAFYFANKVFIMEYENNLRPVESISKYFWLFRQTDWLKENIKILMLLTINNSKV</sequence>
<evidence type="ECO:0000313" key="1">
    <source>
        <dbReference type="EMBL" id="MDM1050357.1"/>
    </source>
</evidence>
<dbReference type="RefSeq" id="WP_254526858.1">
    <property type="nucleotide sequence ID" value="NZ_JACAGK010000088.1"/>
</dbReference>
<comment type="caution">
    <text evidence="1">The sequence shown here is derived from an EMBL/GenBank/DDBJ whole genome shotgun (WGS) entry which is preliminary data.</text>
</comment>
<reference evidence="1" key="2">
    <citation type="journal article" date="2022" name="Sci. Total Environ.">
        <title>Prevalence, transmission, and molecular epidemiology of tet(X)-positive bacteria among humans, animals, and environmental niches in China: An epidemiological, and genomic-based study.</title>
        <authorList>
            <person name="Dong N."/>
            <person name="Zeng Y."/>
            <person name="Cai C."/>
            <person name="Sun C."/>
            <person name="Lu J."/>
            <person name="Liu C."/>
            <person name="Zhou H."/>
            <person name="Sun Q."/>
            <person name="Shu L."/>
            <person name="Wang H."/>
            <person name="Wang Y."/>
            <person name="Wang S."/>
            <person name="Wu C."/>
            <person name="Chan E.W."/>
            <person name="Chen G."/>
            <person name="Shen Z."/>
            <person name="Chen S."/>
            <person name="Zhang R."/>
        </authorList>
    </citation>
    <scope>NUCLEOTIDE SEQUENCE</scope>
    <source>
        <strain evidence="1">R1692</strain>
    </source>
</reference>
<reference evidence="1" key="1">
    <citation type="submission" date="2020-06" db="EMBL/GenBank/DDBJ databases">
        <authorList>
            <person name="Dong N."/>
        </authorList>
    </citation>
    <scope>NUCLEOTIDE SEQUENCE</scope>
    <source>
        <strain evidence="1">R1692</strain>
    </source>
</reference>
<gene>
    <name evidence="1" type="ORF">HX018_19140</name>
</gene>
<protein>
    <submittedName>
        <fullName evidence="1">Uncharacterized protein</fullName>
    </submittedName>
</protein>
<accession>A0ABT7NT19</accession>
<name>A0ABT7NT19_9SPHI</name>
<proteinExistence type="predicted"/>
<dbReference type="Proteomes" id="UP001170954">
    <property type="component" value="Unassembled WGS sequence"/>
</dbReference>
<keyword evidence="2" id="KW-1185">Reference proteome</keyword>
<dbReference type="EMBL" id="JACAGK010000088">
    <property type="protein sequence ID" value="MDM1050357.1"/>
    <property type="molecule type" value="Genomic_DNA"/>
</dbReference>
<evidence type="ECO:0000313" key="2">
    <source>
        <dbReference type="Proteomes" id="UP001170954"/>
    </source>
</evidence>